<sequence>MTDYTYWAMFSAAALAINISPGPDLMYILSRTLANGKNVGIASSAGVGAGALVHVSAAAFGLSTLLATSITAFNLVKYIGAAYLIYLGIKNWRCSGTHLDLAAKSVPGVSPWQAFKQGMLVDILNPKAAIFFMAFLPQFVRPEIASIPLQLFGLGTLVIIMGLVVETIFILLASTISCHLQKKNSVSKWLDRFLGSVFVGLGIRLALLDKA</sequence>
<keyword evidence="2" id="KW-1003">Cell membrane</keyword>
<feature type="transmembrane region" description="Helical" evidence="6">
    <location>
        <begin position="189"/>
        <end position="207"/>
    </location>
</feature>
<comment type="subcellular location">
    <subcellularLocation>
        <location evidence="1">Cell membrane</location>
        <topology evidence="1">Multi-pass membrane protein</topology>
    </subcellularLocation>
</comment>
<feature type="transmembrane region" description="Helical" evidence="6">
    <location>
        <begin position="152"/>
        <end position="177"/>
    </location>
</feature>
<dbReference type="Proteomes" id="UP000277811">
    <property type="component" value="Unassembled WGS sequence"/>
</dbReference>
<feature type="transmembrane region" description="Helical" evidence="6">
    <location>
        <begin position="39"/>
        <end position="60"/>
    </location>
</feature>
<dbReference type="InterPro" id="IPR001123">
    <property type="entry name" value="LeuE-type"/>
</dbReference>
<dbReference type="PANTHER" id="PTHR30086:SF20">
    <property type="entry name" value="ARGININE EXPORTER PROTEIN ARGO-RELATED"/>
    <property type="match status" value="1"/>
</dbReference>
<feature type="transmembrane region" description="Helical" evidence="6">
    <location>
        <begin position="66"/>
        <end position="89"/>
    </location>
</feature>
<dbReference type="Pfam" id="PF01810">
    <property type="entry name" value="LysE"/>
    <property type="match status" value="1"/>
</dbReference>
<dbReference type="GO" id="GO:0005886">
    <property type="term" value="C:plasma membrane"/>
    <property type="evidence" value="ECO:0007669"/>
    <property type="project" value="UniProtKB-SubCell"/>
</dbReference>
<keyword evidence="4 6" id="KW-1133">Transmembrane helix</keyword>
<proteinExistence type="predicted"/>
<dbReference type="RefSeq" id="WP_122629868.1">
    <property type="nucleotide sequence ID" value="NZ_UPPP01000105.1"/>
</dbReference>
<keyword evidence="8" id="KW-1185">Reference proteome</keyword>
<organism evidence="7 8">
    <name type="scientific">Lucifera butyrica</name>
    <dbReference type="NCBI Taxonomy" id="1351585"/>
    <lineage>
        <taxon>Bacteria</taxon>
        <taxon>Bacillati</taxon>
        <taxon>Bacillota</taxon>
        <taxon>Negativicutes</taxon>
        <taxon>Veillonellales</taxon>
        <taxon>Veillonellaceae</taxon>
        <taxon>Lucifera</taxon>
    </lineage>
</organism>
<dbReference type="GO" id="GO:0015171">
    <property type="term" value="F:amino acid transmembrane transporter activity"/>
    <property type="evidence" value="ECO:0007669"/>
    <property type="project" value="TreeGrafter"/>
</dbReference>
<dbReference type="EMBL" id="UPPP01000105">
    <property type="protein sequence ID" value="VBB09049.1"/>
    <property type="molecule type" value="Genomic_DNA"/>
</dbReference>
<evidence type="ECO:0000256" key="5">
    <source>
        <dbReference type="ARBA" id="ARBA00023136"/>
    </source>
</evidence>
<dbReference type="OrthoDB" id="9784202at2"/>
<evidence type="ECO:0000313" key="8">
    <source>
        <dbReference type="Proteomes" id="UP000277811"/>
    </source>
</evidence>
<evidence type="ECO:0000313" key="7">
    <source>
        <dbReference type="EMBL" id="VBB09049.1"/>
    </source>
</evidence>
<protein>
    <submittedName>
        <fullName evidence="7">Lysine-type exporter protein (Lyse/ygga)</fullName>
    </submittedName>
</protein>
<gene>
    <name evidence="7" type="ORF">LUCI_4335</name>
</gene>
<evidence type="ECO:0000256" key="3">
    <source>
        <dbReference type="ARBA" id="ARBA00022692"/>
    </source>
</evidence>
<reference evidence="7 8" key="1">
    <citation type="submission" date="2018-06" db="EMBL/GenBank/DDBJ databases">
        <authorList>
            <person name="Strepis N."/>
        </authorList>
    </citation>
    <scope>NUCLEOTIDE SEQUENCE [LARGE SCALE GENOMIC DNA]</scope>
    <source>
        <strain evidence="7">LUCI</strain>
    </source>
</reference>
<evidence type="ECO:0000256" key="6">
    <source>
        <dbReference type="SAM" id="Phobius"/>
    </source>
</evidence>
<keyword evidence="5 6" id="KW-0472">Membrane</keyword>
<accession>A0A498RCQ4</accession>
<evidence type="ECO:0000256" key="1">
    <source>
        <dbReference type="ARBA" id="ARBA00004651"/>
    </source>
</evidence>
<dbReference type="PANTHER" id="PTHR30086">
    <property type="entry name" value="ARGININE EXPORTER PROTEIN ARGO"/>
    <property type="match status" value="1"/>
</dbReference>
<dbReference type="PIRSF" id="PIRSF006324">
    <property type="entry name" value="LeuE"/>
    <property type="match status" value="1"/>
</dbReference>
<dbReference type="AlphaFoldDB" id="A0A498RCQ4"/>
<evidence type="ECO:0000256" key="4">
    <source>
        <dbReference type="ARBA" id="ARBA00022989"/>
    </source>
</evidence>
<evidence type="ECO:0000256" key="2">
    <source>
        <dbReference type="ARBA" id="ARBA00022475"/>
    </source>
</evidence>
<keyword evidence="3 6" id="KW-0812">Transmembrane</keyword>
<name>A0A498RCQ4_9FIRM</name>